<gene>
    <name evidence="7" type="primary">tpiA</name>
    <name evidence="9" type="ORF">SAMN02745152_00429</name>
</gene>
<feature type="binding site" evidence="7">
    <location>
        <position position="212"/>
    </location>
    <ligand>
        <name>substrate</name>
    </ligand>
</feature>
<dbReference type="CDD" id="cd00311">
    <property type="entry name" value="TIM"/>
    <property type="match status" value="1"/>
</dbReference>
<evidence type="ECO:0000256" key="5">
    <source>
        <dbReference type="ARBA" id="ARBA00023152"/>
    </source>
</evidence>
<evidence type="ECO:0000313" key="9">
    <source>
        <dbReference type="EMBL" id="SJZ51026.1"/>
    </source>
</evidence>
<evidence type="ECO:0000313" key="10">
    <source>
        <dbReference type="Proteomes" id="UP000190395"/>
    </source>
</evidence>
<proteinExistence type="inferred from homology"/>
<dbReference type="Proteomes" id="UP000190395">
    <property type="component" value="Unassembled WGS sequence"/>
</dbReference>
<organism evidence="9 10">
    <name type="scientific">Treponema berlinense</name>
    <dbReference type="NCBI Taxonomy" id="225004"/>
    <lineage>
        <taxon>Bacteria</taxon>
        <taxon>Pseudomonadati</taxon>
        <taxon>Spirochaetota</taxon>
        <taxon>Spirochaetia</taxon>
        <taxon>Spirochaetales</taxon>
        <taxon>Treponemataceae</taxon>
        <taxon>Treponema</taxon>
    </lineage>
</organism>
<dbReference type="HAMAP" id="MF_00147_B">
    <property type="entry name" value="TIM_B"/>
    <property type="match status" value="1"/>
</dbReference>
<dbReference type="InterPro" id="IPR022896">
    <property type="entry name" value="TrioseP_Isoase_bac/euk"/>
</dbReference>
<dbReference type="GeneID" id="303366699"/>
<keyword evidence="10" id="KW-1185">Reference proteome</keyword>
<feature type="active site" description="Proton acceptor" evidence="7">
    <location>
        <position position="166"/>
    </location>
</feature>
<comment type="subunit">
    <text evidence="7 8">Homodimer.</text>
</comment>
<keyword evidence="5 7" id="KW-0324">Glycolysis</keyword>
<dbReference type="UniPathway" id="UPA00138"/>
<keyword evidence="4 7" id="KW-0963">Cytoplasm</keyword>
<dbReference type="InterPro" id="IPR035990">
    <property type="entry name" value="TIM_sf"/>
</dbReference>
<accession>A0A1T4L8I6</accession>
<comment type="subcellular location">
    <subcellularLocation>
        <location evidence="7 8">Cytoplasm</location>
    </subcellularLocation>
</comment>
<feature type="active site" description="Electrophile" evidence="7">
    <location>
        <position position="94"/>
    </location>
</feature>
<dbReference type="GO" id="GO:0019563">
    <property type="term" value="P:glycerol catabolic process"/>
    <property type="evidence" value="ECO:0007669"/>
    <property type="project" value="TreeGrafter"/>
</dbReference>
<dbReference type="OrthoDB" id="9809429at2"/>
<feature type="binding site" evidence="7">
    <location>
        <position position="172"/>
    </location>
    <ligand>
        <name>substrate</name>
    </ligand>
</feature>
<protein>
    <recommendedName>
        <fullName evidence="7 8">Triosephosphate isomerase</fullName>
        <shortName evidence="7">TIM</shortName>
        <shortName evidence="7">TPI</shortName>
        <ecNumber evidence="7 8">5.3.1.1</ecNumber>
    </recommendedName>
    <alternativeName>
        <fullName evidence="7">Triose-phosphate isomerase</fullName>
    </alternativeName>
</protein>
<dbReference type="PANTHER" id="PTHR21139">
    <property type="entry name" value="TRIOSEPHOSPHATE ISOMERASE"/>
    <property type="match status" value="1"/>
</dbReference>
<comment type="similarity">
    <text evidence="2 7 8">Belongs to the triosephosphate isomerase family.</text>
</comment>
<keyword evidence="6 7" id="KW-0413">Isomerase</keyword>
<dbReference type="UniPathway" id="UPA00109">
    <property type="reaction ID" value="UER00189"/>
</dbReference>
<keyword evidence="3 7" id="KW-0312">Gluconeogenesis</keyword>
<evidence type="ECO:0000256" key="6">
    <source>
        <dbReference type="ARBA" id="ARBA00023235"/>
    </source>
</evidence>
<evidence type="ECO:0000256" key="8">
    <source>
        <dbReference type="RuleBase" id="RU363013"/>
    </source>
</evidence>
<reference evidence="9 10" key="1">
    <citation type="submission" date="2017-02" db="EMBL/GenBank/DDBJ databases">
        <authorList>
            <person name="Peterson S.W."/>
        </authorList>
    </citation>
    <scope>NUCLEOTIDE SEQUENCE [LARGE SCALE GENOMIC DNA]</scope>
    <source>
        <strain evidence="9 10">ATCC BAA-909</strain>
    </source>
</reference>
<dbReference type="GO" id="GO:0005829">
    <property type="term" value="C:cytosol"/>
    <property type="evidence" value="ECO:0007669"/>
    <property type="project" value="TreeGrafter"/>
</dbReference>
<dbReference type="GO" id="GO:0006094">
    <property type="term" value="P:gluconeogenesis"/>
    <property type="evidence" value="ECO:0007669"/>
    <property type="project" value="UniProtKB-UniRule"/>
</dbReference>
<dbReference type="PROSITE" id="PS51440">
    <property type="entry name" value="TIM_2"/>
    <property type="match status" value="1"/>
</dbReference>
<dbReference type="GO" id="GO:0004807">
    <property type="term" value="F:triose-phosphate isomerase activity"/>
    <property type="evidence" value="ECO:0007669"/>
    <property type="project" value="UniProtKB-UniRule"/>
</dbReference>
<dbReference type="PROSITE" id="PS00171">
    <property type="entry name" value="TIM_1"/>
    <property type="match status" value="1"/>
</dbReference>
<comment type="pathway">
    <text evidence="1 7 8">Carbohydrate degradation; glycolysis; D-glyceraldehyde 3-phosphate from glycerone phosphate: step 1/1.</text>
</comment>
<dbReference type="InterPro" id="IPR020861">
    <property type="entry name" value="Triosephosphate_isomerase_AS"/>
</dbReference>
<name>A0A1T4L8I6_9SPIR</name>
<feature type="binding site" evidence="7">
    <location>
        <begin position="9"/>
        <end position="11"/>
    </location>
    <ligand>
        <name>substrate</name>
    </ligand>
</feature>
<evidence type="ECO:0000256" key="2">
    <source>
        <dbReference type="ARBA" id="ARBA00007422"/>
    </source>
</evidence>
<sequence length="248" mass="26917">MRTTYVAGNWKMNMDREGTVALVKELVAQLKNCKNKVMIAPPFVYLDLVSQLVKGTNILLGAQNCAATDNGAHTGEISVAMLKDLGVQVVILGHSERRYEFGECDELINMKVTRALAAGLDVIICIGELLAQREVGRAEKVCERQLNSALMGVSKEQLSHVTIAYEPVWAIGTGKTATPEDAQQIHSYARKVIAKMYDQEAADNIIIQYGGSMNVKNYKELLAQSDVDGGLIGGASLKAETFIPICNG</sequence>
<dbReference type="FunFam" id="3.20.20.70:FF:000016">
    <property type="entry name" value="Triosephosphate isomerase"/>
    <property type="match status" value="1"/>
</dbReference>
<comment type="function">
    <text evidence="7">Involved in the gluconeogenesis. Catalyzes stereospecifically the conversion of dihydroxyacetone phosphate (DHAP) to D-glyceraldehyde-3-phosphate (G3P).</text>
</comment>
<dbReference type="PANTHER" id="PTHR21139:SF42">
    <property type="entry name" value="TRIOSEPHOSPHATE ISOMERASE"/>
    <property type="match status" value="1"/>
</dbReference>
<comment type="pathway">
    <text evidence="7 8">Carbohydrate biosynthesis; gluconeogenesis.</text>
</comment>
<dbReference type="InterPro" id="IPR000652">
    <property type="entry name" value="Triosephosphate_isomerase"/>
</dbReference>
<evidence type="ECO:0000256" key="1">
    <source>
        <dbReference type="ARBA" id="ARBA00004680"/>
    </source>
</evidence>
<dbReference type="GO" id="GO:0046166">
    <property type="term" value="P:glyceraldehyde-3-phosphate biosynthetic process"/>
    <property type="evidence" value="ECO:0007669"/>
    <property type="project" value="TreeGrafter"/>
</dbReference>
<comment type="catalytic activity">
    <reaction evidence="7 8">
        <text>D-glyceraldehyde 3-phosphate = dihydroxyacetone phosphate</text>
        <dbReference type="Rhea" id="RHEA:18585"/>
        <dbReference type="ChEBI" id="CHEBI:57642"/>
        <dbReference type="ChEBI" id="CHEBI:59776"/>
        <dbReference type="EC" id="5.3.1.1"/>
    </reaction>
</comment>
<evidence type="ECO:0000256" key="3">
    <source>
        <dbReference type="ARBA" id="ARBA00022432"/>
    </source>
</evidence>
<evidence type="ECO:0000256" key="7">
    <source>
        <dbReference type="HAMAP-Rule" id="MF_00147"/>
    </source>
</evidence>
<feature type="binding site" evidence="7">
    <location>
        <begin position="233"/>
        <end position="234"/>
    </location>
    <ligand>
        <name>substrate</name>
    </ligand>
</feature>
<dbReference type="Pfam" id="PF00121">
    <property type="entry name" value="TIM"/>
    <property type="match status" value="1"/>
</dbReference>
<evidence type="ECO:0000256" key="4">
    <source>
        <dbReference type="ARBA" id="ARBA00022490"/>
    </source>
</evidence>
<dbReference type="SUPFAM" id="SSF51351">
    <property type="entry name" value="Triosephosphate isomerase (TIM)"/>
    <property type="match status" value="1"/>
</dbReference>
<dbReference type="InterPro" id="IPR013785">
    <property type="entry name" value="Aldolase_TIM"/>
</dbReference>
<dbReference type="RefSeq" id="WP_078930190.1">
    <property type="nucleotide sequence ID" value="NZ_FUXC01000002.1"/>
</dbReference>
<dbReference type="NCBIfam" id="TIGR00419">
    <property type="entry name" value="tim"/>
    <property type="match status" value="1"/>
</dbReference>
<dbReference type="Gene3D" id="3.20.20.70">
    <property type="entry name" value="Aldolase class I"/>
    <property type="match status" value="1"/>
</dbReference>
<dbReference type="STRING" id="225004.SAMN02745152_00429"/>
<dbReference type="AlphaFoldDB" id="A0A1T4L8I6"/>
<dbReference type="GO" id="GO:0006096">
    <property type="term" value="P:glycolytic process"/>
    <property type="evidence" value="ECO:0007669"/>
    <property type="project" value="UniProtKB-UniRule"/>
</dbReference>
<dbReference type="EC" id="5.3.1.1" evidence="7 8"/>
<dbReference type="EMBL" id="FUXC01000002">
    <property type="protein sequence ID" value="SJZ51026.1"/>
    <property type="molecule type" value="Genomic_DNA"/>
</dbReference>